<protein>
    <submittedName>
        <fullName evidence="2">Uncharacterized protein</fullName>
    </submittedName>
</protein>
<keyword evidence="1" id="KW-1133">Transmembrane helix</keyword>
<comment type="caution">
    <text evidence="2">The sequence shown here is derived from an EMBL/GenBank/DDBJ whole genome shotgun (WGS) entry which is preliminary data.</text>
</comment>
<dbReference type="Proteomes" id="UP001299546">
    <property type="component" value="Unassembled WGS sequence"/>
</dbReference>
<evidence type="ECO:0000313" key="2">
    <source>
        <dbReference type="EMBL" id="MCB7387061.1"/>
    </source>
</evidence>
<keyword evidence="3" id="KW-1185">Reference proteome</keyword>
<name>A0ABS8DF65_9FIRM</name>
<dbReference type="RefSeq" id="WP_154670228.1">
    <property type="nucleotide sequence ID" value="NZ_JAJCIQ010000003.1"/>
</dbReference>
<feature type="transmembrane region" description="Helical" evidence="1">
    <location>
        <begin position="6"/>
        <end position="27"/>
    </location>
</feature>
<dbReference type="EMBL" id="JAJCIS010000003">
    <property type="protein sequence ID" value="MCB7387061.1"/>
    <property type="molecule type" value="Genomic_DNA"/>
</dbReference>
<evidence type="ECO:0000256" key="1">
    <source>
        <dbReference type="SAM" id="Phobius"/>
    </source>
</evidence>
<organism evidence="2 3">
    <name type="scientific">Bariatricus massiliensis</name>
    <dbReference type="NCBI Taxonomy" id="1745713"/>
    <lineage>
        <taxon>Bacteria</taxon>
        <taxon>Bacillati</taxon>
        <taxon>Bacillota</taxon>
        <taxon>Clostridia</taxon>
        <taxon>Lachnospirales</taxon>
        <taxon>Lachnospiraceae</taxon>
        <taxon>Bariatricus</taxon>
    </lineage>
</organism>
<proteinExistence type="predicted"/>
<accession>A0ABS8DF65</accession>
<sequence>MQLTSGMIMIAVSIVGNIGCIIALAATKRIFTRQRRKLLMEIEME</sequence>
<keyword evidence="1" id="KW-0472">Membrane</keyword>
<evidence type="ECO:0000313" key="3">
    <source>
        <dbReference type="Proteomes" id="UP001299546"/>
    </source>
</evidence>
<gene>
    <name evidence="2" type="ORF">LIZ65_07140</name>
</gene>
<reference evidence="2 3" key="1">
    <citation type="submission" date="2021-10" db="EMBL/GenBank/DDBJ databases">
        <title>Collection of gut derived symbiotic bacterial strains cultured from healthy donors.</title>
        <authorList>
            <person name="Lin H."/>
            <person name="Littmann E."/>
            <person name="Kohout C."/>
            <person name="Pamer E.G."/>
        </authorList>
    </citation>
    <scope>NUCLEOTIDE SEQUENCE [LARGE SCALE GENOMIC DNA]</scope>
    <source>
        <strain evidence="2 3">DFI.1.165</strain>
    </source>
</reference>
<keyword evidence="1" id="KW-0812">Transmembrane</keyword>